<dbReference type="PANTHER" id="PTHR23518">
    <property type="entry name" value="C-METHYLTRANSFERASE"/>
    <property type="match status" value="1"/>
</dbReference>
<evidence type="ECO:0000313" key="7">
    <source>
        <dbReference type="EMBL" id="KVM19045.1"/>
    </source>
</evidence>
<comment type="caution">
    <text evidence="7">The sequence shown here is derived from an EMBL/GenBank/DDBJ whole genome shotgun (WGS) entry which is preliminary data.</text>
</comment>
<dbReference type="PROSITE" id="PS50850">
    <property type="entry name" value="MFS"/>
    <property type="match status" value="1"/>
</dbReference>
<keyword evidence="4 5" id="KW-0472">Membrane</keyword>
<feature type="transmembrane region" description="Helical" evidence="5">
    <location>
        <begin position="256"/>
        <end position="276"/>
    </location>
</feature>
<dbReference type="CDD" id="cd17370">
    <property type="entry name" value="MFS_MJ1317_like"/>
    <property type="match status" value="1"/>
</dbReference>
<dbReference type="EMBL" id="LOZE01000143">
    <property type="protein sequence ID" value="KVM19045.1"/>
    <property type="molecule type" value="Genomic_DNA"/>
</dbReference>
<keyword evidence="2 5" id="KW-0812">Transmembrane</keyword>
<dbReference type="SUPFAM" id="SSF103473">
    <property type="entry name" value="MFS general substrate transporter"/>
    <property type="match status" value="1"/>
</dbReference>
<proteinExistence type="predicted"/>
<name>A0AB73FRW2_9BURK</name>
<feature type="transmembrane region" description="Helical" evidence="5">
    <location>
        <begin position="347"/>
        <end position="369"/>
    </location>
</feature>
<dbReference type="AlphaFoldDB" id="A0AB73FRW2"/>
<dbReference type="PROSITE" id="PS00216">
    <property type="entry name" value="SUGAR_TRANSPORT_1"/>
    <property type="match status" value="1"/>
</dbReference>
<dbReference type="InterPro" id="IPR036259">
    <property type="entry name" value="MFS_trans_sf"/>
</dbReference>
<feature type="transmembrane region" description="Helical" evidence="5">
    <location>
        <begin position="151"/>
        <end position="169"/>
    </location>
</feature>
<organism evidence="7 8">
    <name type="scientific">Burkholderia ubonensis</name>
    <dbReference type="NCBI Taxonomy" id="101571"/>
    <lineage>
        <taxon>Bacteria</taxon>
        <taxon>Pseudomonadati</taxon>
        <taxon>Pseudomonadota</taxon>
        <taxon>Betaproteobacteria</taxon>
        <taxon>Burkholderiales</taxon>
        <taxon>Burkholderiaceae</taxon>
        <taxon>Burkholderia</taxon>
        <taxon>Burkholderia cepacia complex</taxon>
    </lineage>
</organism>
<evidence type="ECO:0000256" key="2">
    <source>
        <dbReference type="ARBA" id="ARBA00022692"/>
    </source>
</evidence>
<evidence type="ECO:0000256" key="1">
    <source>
        <dbReference type="ARBA" id="ARBA00004141"/>
    </source>
</evidence>
<sequence length="401" mass="42326">MESRTAVSSRPAIPRTVWALGFVSLLMDLSSELVHALLPVYLVTTMGMSVVALGVLEGAAEATALIVRIFSGAISDWLGRRKALLLAGYGLAALTKPLFPLAHGPGLVIAARLVDRFGKGIRGAPRDALVADVAPPEIRGACYGLRQSMDTVGAVGGPLLAIALMFVFADHIRAVLWFASIPAFATLAVLMFGVREPAAARAGRAGPFRSPLDRRALRMFSARYWYVVAIGATFTLARFSEAFLVLRAQQTGMELAWVPSVMVVMSVAYTLSAYPVGVVSDRLDRRALLAIGMALLIAADLLLGARADAATVLTGVAVWGLHMGFTQGILAAMVADTAPAEWRGTAFGLFNLASGVAMLLASAIAGWIWQRFGAPAMFFTGAAIVVVPLAMCAFAPGRPER</sequence>
<dbReference type="InterPro" id="IPR011701">
    <property type="entry name" value="MFS"/>
</dbReference>
<evidence type="ECO:0000259" key="6">
    <source>
        <dbReference type="PROSITE" id="PS50850"/>
    </source>
</evidence>
<feature type="transmembrane region" description="Helical" evidence="5">
    <location>
        <begin position="313"/>
        <end position="335"/>
    </location>
</feature>
<feature type="transmembrane region" description="Helical" evidence="5">
    <location>
        <begin position="175"/>
        <end position="194"/>
    </location>
</feature>
<dbReference type="Proteomes" id="UP000061665">
    <property type="component" value="Unassembled WGS sequence"/>
</dbReference>
<dbReference type="InterPro" id="IPR020846">
    <property type="entry name" value="MFS_dom"/>
</dbReference>
<dbReference type="GO" id="GO:0022857">
    <property type="term" value="F:transmembrane transporter activity"/>
    <property type="evidence" value="ECO:0007669"/>
    <property type="project" value="InterPro"/>
</dbReference>
<feature type="transmembrane region" description="Helical" evidence="5">
    <location>
        <begin position="36"/>
        <end position="56"/>
    </location>
</feature>
<dbReference type="Pfam" id="PF07690">
    <property type="entry name" value="MFS_1"/>
    <property type="match status" value="1"/>
</dbReference>
<evidence type="ECO:0000256" key="5">
    <source>
        <dbReference type="SAM" id="Phobius"/>
    </source>
</evidence>
<feature type="domain" description="Major facilitator superfamily (MFS) profile" evidence="6">
    <location>
        <begin position="16"/>
        <end position="400"/>
    </location>
</feature>
<feature type="transmembrane region" description="Helical" evidence="5">
    <location>
        <begin position="224"/>
        <end position="244"/>
    </location>
</feature>
<evidence type="ECO:0000256" key="3">
    <source>
        <dbReference type="ARBA" id="ARBA00022989"/>
    </source>
</evidence>
<dbReference type="Gene3D" id="1.20.1250.20">
    <property type="entry name" value="MFS general substrate transporter like domains"/>
    <property type="match status" value="1"/>
</dbReference>
<dbReference type="InterPro" id="IPR005829">
    <property type="entry name" value="Sugar_transporter_CS"/>
</dbReference>
<feature type="transmembrane region" description="Helical" evidence="5">
    <location>
        <begin position="375"/>
        <end position="395"/>
    </location>
</feature>
<evidence type="ECO:0000256" key="4">
    <source>
        <dbReference type="ARBA" id="ARBA00023136"/>
    </source>
</evidence>
<evidence type="ECO:0000313" key="8">
    <source>
        <dbReference type="Proteomes" id="UP000061665"/>
    </source>
</evidence>
<protein>
    <submittedName>
        <fullName evidence="7">MFS transporter</fullName>
    </submittedName>
</protein>
<accession>A0AB73FRW2</accession>
<dbReference type="GO" id="GO:0016020">
    <property type="term" value="C:membrane"/>
    <property type="evidence" value="ECO:0007669"/>
    <property type="project" value="UniProtKB-SubCell"/>
</dbReference>
<keyword evidence="3 5" id="KW-1133">Transmembrane helix</keyword>
<dbReference type="RefSeq" id="WP_059726377.1">
    <property type="nucleotide sequence ID" value="NZ_LOVC01000062.1"/>
</dbReference>
<gene>
    <name evidence="7" type="ORF">WJ53_24760</name>
</gene>
<reference evidence="7 8" key="1">
    <citation type="submission" date="2015-11" db="EMBL/GenBank/DDBJ databases">
        <title>Expanding the genomic diversity of Burkholderia species for the development of highly accurate diagnostics.</title>
        <authorList>
            <person name="Sahl J."/>
            <person name="Keim P."/>
            <person name="Wagner D."/>
        </authorList>
    </citation>
    <scope>NUCLEOTIDE SEQUENCE [LARGE SCALE GENOMIC DNA]</scope>
    <source>
        <strain evidence="7 8">MSMB2058</strain>
    </source>
</reference>
<feature type="transmembrane region" description="Helical" evidence="5">
    <location>
        <begin position="288"/>
        <end position="307"/>
    </location>
</feature>
<dbReference type="PANTHER" id="PTHR23518:SF2">
    <property type="entry name" value="MAJOR FACILITATOR SUPERFAMILY TRANSPORTER"/>
    <property type="match status" value="1"/>
</dbReference>
<comment type="subcellular location">
    <subcellularLocation>
        <location evidence="1">Membrane</location>
        <topology evidence="1">Multi-pass membrane protein</topology>
    </subcellularLocation>
</comment>